<keyword evidence="2" id="KW-1185">Reference proteome</keyword>
<name>A0A1I2AQC2_9FLAO</name>
<protein>
    <submittedName>
        <fullName evidence="1">Uncharacterized protein</fullName>
    </submittedName>
</protein>
<dbReference type="RefSeq" id="WP_091203169.1">
    <property type="nucleotide sequence ID" value="NZ_FONQ01000002.1"/>
</dbReference>
<evidence type="ECO:0000313" key="1">
    <source>
        <dbReference type="EMBL" id="SFE45949.1"/>
    </source>
</evidence>
<dbReference type="OrthoDB" id="750023at2"/>
<reference evidence="2" key="1">
    <citation type="submission" date="2016-10" db="EMBL/GenBank/DDBJ databases">
        <authorList>
            <person name="Varghese N."/>
            <person name="Submissions S."/>
        </authorList>
    </citation>
    <scope>NUCLEOTIDE SEQUENCE [LARGE SCALE GENOMIC DNA]</scope>
    <source>
        <strain evidence="2">CGMCC 1.9227</strain>
    </source>
</reference>
<dbReference type="STRING" id="935223.SAMN04488131_10292"/>
<evidence type="ECO:0000313" key="2">
    <source>
        <dbReference type="Proteomes" id="UP000198596"/>
    </source>
</evidence>
<sequence length="224" mass="25689">MKKITFLVASIFVFGGNVATATEKIDFSVERRSAVDFRDADPIVFIERGIEFFVFHDGQFDFNTRPSISSNDGMYYKMGKKNGFNTTYGAPSNSRNGNYGVKVEHDNLGRVRRIGNVFINYDSNDRIKRVGSVYMTYNRYALEQVGGLQIIYNRRGQIVDMVGTVKGGRGYQYAQNNSYDNDYDYDHNQNSNDQEHYYYKNNGTKAKIEDTKVSNNTAIVINRR</sequence>
<dbReference type="AlphaFoldDB" id="A0A1I2AQC2"/>
<gene>
    <name evidence="1" type="ORF">SAMN04488131_10292</name>
</gene>
<dbReference type="Proteomes" id="UP000198596">
    <property type="component" value="Unassembled WGS sequence"/>
</dbReference>
<organism evidence="1 2">
    <name type="scientific">Flavobacterium xueshanense</name>
    <dbReference type="NCBI Taxonomy" id="935223"/>
    <lineage>
        <taxon>Bacteria</taxon>
        <taxon>Pseudomonadati</taxon>
        <taxon>Bacteroidota</taxon>
        <taxon>Flavobacteriia</taxon>
        <taxon>Flavobacteriales</taxon>
        <taxon>Flavobacteriaceae</taxon>
        <taxon>Flavobacterium</taxon>
    </lineage>
</organism>
<dbReference type="EMBL" id="FONQ01000002">
    <property type="protein sequence ID" value="SFE45949.1"/>
    <property type="molecule type" value="Genomic_DNA"/>
</dbReference>
<accession>A0A1I2AQC2</accession>
<proteinExistence type="predicted"/>